<sequence>MKLKDLIAAEDIRHWKYLPMVTLESKIWECLGRKCISPEDCRLSFDWDSRSTQCLGLLCQCGWELQIQASQNC</sequence>
<protein>
    <submittedName>
        <fullName evidence="1">Uncharacterized protein</fullName>
    </submittedName>
</protein>
<organism evidence="1 2">
    <name type="scientific">Rosa chinensis</name>
    <name type="common">China rose</name>
    <dbReference type="NCBI Taxonomy" id="74649"/>
    <lineage>
        <taxon>Eukaryota</taxon>
        <taxon>Viridiplantae</taxon>
        <taxon>Streptophyta</taxon>
        <taxon>Embryophyta</taxon>
        <taxon>Tracheophyta</taxon>
        <taxon>Spermatophyta</taxon>
        <taxon>Magnoliopsida</taxon>
        <taxon>eudicotyledons</taxon>
        <taxon>Gunneridae</taxon>
        <taxon>Pentapetalae</taxon>
        <taxon>rosids</taxon>
        <taxon>fabids</taxon>
        <taxon>Rosales</taxon>
        <taxon>Rosaceae</taxon>
        <taxon>Rosoideae</taxon>
        <taxon>Rosoideae incertae sedis</taxon>
        <taxon>Rosa</taxon>
    </lineage>
</organism>
<evidence type="ECO:0000313" key="2">
    <source>
        <dbReference type="Proteomes" id="UP000238479"/>
    </source>
</evidence>
<dbReference type="EMBL" id="PDCK01000039">
    <property type="protein sequence ID" value="PRQ57609.1"/>
    <property type="molecule type" value="Genomic_DNA"/>
</dbReference>
<dbReference type="Gramene" id="PRQ57609">
    <property type="protein sequence ID" value="PRQ57609"/>
    <property type="gene ID" value="RchiOBHm_Chr1g0350211"/>
</dbReference>
<reference evidence="1 2" key="1">
    <citation type="journal article" date="2018" name="Nat. Genet.">
        <title>The Rosa genome provides new insights in the design of modern roses.</title>
        <authorList>
            <person name="Bendahmane M."/>
        </authorList>
    </citation>
    <scope>NUCLEOTIDE SEQUENCE [LARGE SCALE GENOMIC DNA]</scope>
    <source>
        <strain evidence="2">cv. Old Blush</strain>
    </source>
</reference>
<evidence type="ECO:0000313" key="1">
    <source>
        <dbReference type="EMBL" id="PRQ57609.1"/>
    </source>
</evidence>
<proteinExistence type="predicted"/>
<keyword evidence="2" id="KW-1185">Reference proteome</keyword>
<accession>A0A2P6SG12</accession>
<comment type="caution">
    <text evidence="1">The sequence shown here is derived from an EMBL/GenBank/DDBJ whole genome shotgun (WGS) entry which is preliminary data.</text>
</comment>
<dbReference type="Proteomes" id="UP000238479">
    <property type="component" value="Chromosome 1"/>
</dbReference>
<name>A0A2P6SG12_ROSCH</name>
<dbReference type="AlphaFoldDB" id="A0A2P6SG12"/>
<gene>
    <name evidence="1" type="ORF">RchiOBHm_Chr1g0350211</name>
</gene>